<accession>A0A8S5PYU6</accession>
<dbReference type="EMBL" id="BK015542">
    <property type="protein sequence ID" value="DAE12058.1"/>
    <property type="molecule type" value="Genomic_DNA"/>
</dbReference>
<dbReference type="GO" id="GO:0000428">
    <property type="term" value="C:DNA-directed RNA polymerase complex"/>
    <property type="evidence" value="ECO:0007669"/>
    <property type="project" value="UniProtKB-KW"/>
</dbReference>
<keyword evidence="1" id="KW-0240">DNA-directed RNA polymerase</keyword>
<keyword evidence="1" id="KW-0804">Transcription</keyword>
<evidence type="ECO:0000313" key="1">
    <source>
        <dbReference type="EMBL" id="DAE12058.1"/>
    </source>
</evidence>
<organism evidence="1">
    <name type="scientific">Podoviridae sp. ctack17</name>
    <dbReference type="NCBI Taxonomy" id="2825260"/>
    <lineage>
        <taxon>Viruses</taxon>
        <taxon>Duplodnaviria</taxon>
        <taxon>Heunggongvirae</taxon>
        <taxon>Uroviricota</taxon>
        <taxon>Caudoviricetes</taxon>
    </lineage>
</organism>
<sequence>MYHCEQCFREITSYEYYANDHLCAYCRRYRSKNIKKLPVNYKFK</sequence>
<proteinExistence type="predicted"/>
<protein>
    <submittedName>
        <fullName evidence="1">DNA-directed RNA polymerase</fullName>
    </submittedName>
</protein>
<reference evidence="1" key="1">
    <citation type="journal article" date="2021" name="Proc. Natl. Acad. Sci. U.S.A.">
        <title>A Catalog of Tens of Thousands of Viruses from Human Metagenomes Reveals Hidden Associations with Chronic Diseases.</title>
        <authorList>
            <person name="Tisza M.J."/>
            <person name="Buck C.B."/>
        </authorList>
    </citation>
    <scope>NUCLEOTIDE SEQUENCE</scope>
    <source>
        <strain evidence="1">Ctack17</strain>
    </source>
</reference>
<name>A0A8S5PYU6_9CAUD</name>